<gene>
    <name evidence="4" type="ORF">JOC86_001507</name>
</gene>
<dbReference type="RefSeq" id="WP_205169579.1">
    <property type="nucleotide sequence ID" value="NZ_JAFBDZ010000001.1"/>
</dbReference>
<dbReference type="InterPro" id="IPR015421">
    <property type="entry name" value="PyrdxlP-dep_Trfase_major"/>
</dbReference>
<dbReference type="PIRSF" id="PIRSF005572">
    <property type="entry name" value="NifS"/>
    <property type="match status" value="1"/>
</dbReference>
<comment type="cofactor">
    <cofactor evidence="1">
        <name>pyridoxal 5'-phosphate</name>
        <dbReference type="ChEBI" id="CHEBI:597326"/>
    </cofactor>
</comment>
<dbReference type="InterPro" id="IPR016454">
    <property type="entry name" value="Cysteine_dSase"/>
</dbReference>
<dbReference type="EMBL" id="JAFBDZ010000001">
    <property type="protein sequence ID" value="MBM7584970.1"/>
    <property type="molecule type" value="Genomic_DNA"/>
</dbReference>
<protein>
    <submittedName>
        <fullName evidence="4">Cysteine desulfurase</fullName>
        <ecNumber evidence="4">2.8.1.7</ecNumber>
    </submittedName>
</protein>
<proteinExistence type="predicted"/>
<dbReference type="PANTHER" id="PTHR11601:SF50">
    <property type="entry name" value="CYSTEINE DESULFURASE ISCS 2-RELATED"/>
    <property type="match status" value="1"/>
</dbReference>
<keyword evidence="2" id="KW-0663">Pyridoxal phosphate</keyword>
<organism evidence="4 5">
    <name type="scientific">Rossellomorea pakistanensis</name>
    <dbReference type="NCBI Taxonomy" id="992288"/>
    <lineage>
        <taxon>Bacteria</taxon>
        <taxon>Bacillati</taxon>
        <taxon>Bacillota</taxon>
        <taxon>Bacilli</taxon>
        <taxon>Bacillales</taxon>
        <taxon>Bacillaceae</taxon>
        <taxon>Rossellomorea</taxon>
    </lineage>
</organism>
<dbReference type="PANTHER" id="PTHR11601">
    <property type="entry name" value="CYSTEINE DESULFURYLASE FAMILY MEMBER"/>
    <property type="match status" value="1"/>
</dbReference>
<dbReference type="Proteomes" id="UP001646157">
    <property type="component" value="Unassembled WGS sequence"/>
</dbReference>
<dbReference type="EC" id="2.8.1.7" evidence="4"/>
<feature type="domain" description="Aminotransferase class V" evidence="3">
    <location>
        <begin position="2"/>
        <end position="360"/>
    </location>
</feature>
<evidence type="ECO:0000313" key="4">
    <source>
        <dbReference type="EMBL" id="MBM7584970.1"/>
    </source>
</evidence>
<dbReference type="SUPFAM" id="SSF53383">
    <property type="entry name" value="PLP-dependent transferases"/>
    <property type="match status" value="1"/>
</dbReference>
<dbReference type="Gene3D" id="3.40.640.10">
    <property type="entry name" value="Type I PLP-dependent aspartate aminotransferase-like (Major domain)"/>
    <property type="match status" value="1"/>
</dbReference>
<comment type="caution">
    <text evidence="4">The sequence shown here is derived from an EMBL/GenBank/DDBJ whole genome shotgun (WGS) entry which is preliminary data.</text>
</comment>
<dbReference type="InterPro" id="IPR000192">
    <property type="entry name" value="Aminotrans_V_dom"/>
</dbReference>
<dbReference type="NCBIfam" id="NF002806">
    <property type="entry name" value="PRK02948.1"/>
    <property type="match status" value="1"/>
</dbReference>
<evidence type="ECO:0000259" key="3">
    <source>
        <dbReference type="Pfam" id="PF00266"/>
    </source>
</evidence>
<dbReference type="Gene3D" id="1.10.260.50">
    <property type="match status" value="1"/>
</dbReference>
<evidence type="ECO:0000256" key="1">
    <source>
        <dbReference type="ARBA" id="ARBA00001933"/>
    </source>
</evidence>
<dbReference type="Pfam" id="PF00266">
    <property type="entry name" value="Aminotran_5"/>
    <property type="match status" value="1"/>
</dbReference>
<keyword evidence="5" id="KW-1185">Reference proteome</keyword>
<name>A0ABS2NAY5_9BACI</name>
<accession>A0ABS2NAY5</accession>
<dbReference type="Gene3D" id="3.90.1150.10">
    <property type="entry name" value="Aspartate Aminotransferase, domain 1"/>
    <property type="match status" value="1"/>
</dbReference>
<dbReference type="InterPro" id="IPR015422">
    <property type="entry name" value="PyrdxlP-dep_Trfase_small"/>
</dbReference>
<dbReference type="InterPro" id="IPR015424">
    <property type="entry name" value="PyrdxlP-dep_Trfase"/>
</dbReference>
<evidence type="ECO:0000256" key="2">
    <source>
        <dbReference type="ARBA" id="ARBA00022898"/>
    </source>
</evidence>
<sequence>MIYFDNSATTKPDPEVLETFLKVNHYYYANPSSIHSFGGKVEKLLQQARAQFASILMVKENEVYFTSGGTESNNTALKGTAFQYHNRGKHIITTSIEHPSIIESCEQLKNFGFDITYLTVDGNGVIDPNELKKAIREETILVSVMHVNNEVGSIQPIDQIGQLLKNYPKILFHVDHVQGYGKVELDLTNIGIDLCTISAHKLHGLKGSGLLYIRDGVQLSPLITGGEQERKVRSGTENTSGIVAFAKAIRLEKERSSEGVSIIKEIHEYLRTELSSIEGISIHTPETLAAPHILNFSVKHYKGEVIVHALEEMDIYVSTTSACSSKKNIPSRTLLAMGRTEEMANSSIRVSLAFENTMEEAIIFIQSLKKVISNLDKVMRRSV</sequence>
<evidence type="ECO:0000313" key="5">
    <source>
        <dbReference type="Proteomes" id="UP001646157"/>
    </source>
</evidence>
<keyword evidence="4" id="KW-0808">Transferase</keyword>
<reference evidence="4 5" key="1">
    <citation type="submission" date="2021-01" db="EMBL/GenBank/DDBJ databases">
        <title>Genomic Encyclopedia of Type Strains, Phase IV (KMG-IV): sequencing the most valuable type-strain genomes for metagenomic binning, comparative biology and taxonomic classification.</title>
        <authorList>
            <person name="Goeker M."/>
        </authorList>
    </citation>
    <scope>NUCLEOTIDE SEQUENCE [LARGE SCALE GENOMIC DNA]</scope>
    <source>
        <strain evidence="4 5">DSM 24834</strain>
    </source>
</reference>
<dbReference type="GO" id="GO:0031071">
    <property type="term" value="F:cysteine desulfurase activity"/>
    <property type="evidence" value="ECO:0007669"/>
    <property type="project" value="UniProtKB-EC"/>
</dbReference>